<dbReference type="GO" id="GO:0005886">
    <property type="term" value="C:plasma membrane"/>
    <property type="evidence" value="ECO:0007669"/>
    <property type="project" value="UniProtKB-SubCell"/>
</dbReference>
<gene>
    <name evidence="10" type="ORF">ERS852407_03742</name>
</gene>
<feature type="domain" description="ABC3 transporter permease C-terminal" evidence="8">
    <location>
        <begin position="265"/>
        <end position="383"/>
    </location>
</feature>
<evidence type="ECO:0000313" key="10">
    <source>
        <dbReference type="EMBL" id="CUO72663.1"/>
    </source>
</evidence>
<evidence type="ECO:0000256" key="1">
    <source>
        <dbReference type="ARBA" id="ARBA00004651"/>
    </source>
</evidence>
<evidence type="ECO:0000256" key="5">
    <source>
        <dbReference type="ARBA" id="ARBA00023136"/>
    </source>
</evidence>
<dbReference type="InterPro" id="IPR003838">
    <property type="entry name" value="ABC3_permease_C"/>
</dbReference>
<organism evidence="10 11">
    <name type="scientific">Hungatella hathewayi</name>
    <dbReference type="NCBI Taxonomy" id="154046"/>
    <lineage>
        <taxon>Bacteria</taxon>
        <taxon>Bacillati</taxon>
        <taxon>Bacillota</taxon>
        <taxon>Clostridia</taxon>
        <taxon>Lachnospirales</taxon>
        <taxon>Lachnospiraceae</taxon>
        <taxon>Hungatella</taxon>
    </lineage>
</organism>
<dbReference type="Pfam" id="PF02687">
    <property type="entry name" value="FtsX"/>
    <property type="match status" value="2"/>
</dbReference>
<evidence type="ECO:0000256" key="6">
    <source>
        <dbReference type="ARBA" id="ARBA00038076"/>
    </source>
</evidence>
<feature type="domain" description="MacB-like periplasmic core" evidence="9">
    <location>
        <begin position="26"/>
        <end position="230"/>
    </location>
</feature>
<accession>A0A174HCQ4</accession>
<dbReference type="Proteomes" id="UP000095651">
    <property type="component" value="Unassembled WGS sequence"/>
</dbReference>
<feature type="transmembrane region" description="Helical" evidence="7">
    <location>
        <begin position="310"/>
        <end position="333"/>
    </location>
</feature>
<keyword evidence="3 7" id="KW-0812">Transmembrane</keyword>
<protein>
    <submittedName>
        <fullName evidence="10">Putative ABC transporter permease</fullName>
    </submittedName>
</protein>
<proteinExistence type="inferred from homology"/>
<feature type="transmembrane region" description="Helical" evidence="7">
    <location>
        <begin position="431"/>
        <end position="454"/>
    </location>
</feature>
<dbReference type="EMBL" id="CYZE01000010">
    <property type="protein sequence ID" value="CUO72663.1"/>
    <property type="molecule type" value="Genomic_DNA"/>
</dbReference>
<evidence type="ECO:0000256" key="3">
    <source>
        <dbReference type="ARBA" id="ARBA00022692"/>
    </source>
</evidence>
<feature type="domain" description="ABC3 transporter permease C-terminal" evidence="8">
    <location>
        <begin position="658"/>
        <end position="774"/>
    </location>
</feature>
<dbReference type="InterPro" id="IPR025857">
    <property type="entry name" value="MacB_PCD"/>
</dbReference>
<evidence type="ECO:0000259" key="9">
    <source>
        <dbReference type="Pfam" id="PF12704"/>
    </source>
</evidence>
<keyword evidence="4 7" id="KW-1133">Transmembrane helix</keyword>
<dbReference type="AlphaFoldDB" id="A0A174HCQ4"/>
<reference evidence="10 11" key="1">
    <citation type="submission" date="2015-09" db="EMBL/GenBank/DDBJ databases">
        <authorList>
            <consortium name="Pathogen Informatics"/>
        </authorList>
    </citation>
    <scope>NUCLEOTIDE SEQUENCE [LARGE SCALE GENOMIC DNA]</scope>
    <source>
        <strain evidence="10 11">2789STDY5608850</strain>
    </source>
</reference>
<dbReference type="PANTHER" id="PTHR30572">
    <property type="entry name" value="MEMBRANE COMPONENT OF TRANSPORTER-RELATED"/>
    <property type="match status" value="1"/>
</dbReference>
<dbReference type="GO" id="GO:0022857">
    <property type="term" value="F:transmembrane transporter activity"/>
    <property type="evidence" value="ECO:0007669"/>
    <property type="project" value="TreeGrafter"/>
</dbReference>
<feature type="transmembrane region" description="Helical" evidence="7">
    <location>
        <begin position="654"/>
        <end position="678"/>
    </location>
</feature>
<dbReference type="RefSeq" id="WP_055657462.1">
    <property type="nucleotide sequence ID" value="NZ_CABIXC010000010.1"/>
</dbReference>
<feature type="transmembrane region" description="Helical" evidence="7">
    <location>
        <begin position="353"/>
        <end position="380"/>
    </location>
</feature>
<dbReference type="InterPro" id="IPR050250">
    <property type="entry name" value="Macrolide_Exporter_MacB"/>
</dbReference>
<evidence type="ECO:0000256" key="7">
    <source>
        <dbReference type="SAM" id="Phobius"/>
    </source>
</evidence>
<feature type="transmembrane region" description="Helical" evidence="7">
    <location>
        <begin position="748"/>
        <end position="767"/>
    </location>
</feature>
<dbReference type="PANTHER" id="PTHR30572:SF4">
    <property type="entry name" value="ABC TRANSPORTER PERMEASE YTRF"/>
    <property type="match status" value="1"/>
</dbReference>
<feature type="transmembrane region" description="Helical" evidence="7">
    <location>
        <begin position="262"/>
        <end position="280"/>
    </location>
</feature>
<keyword evidence="2" id="KW-1003">Cell membrane</keyword>
<comment type="subcellular location">
    <subcellularLocation>
        <location evidence="1">Cell membrane</location>
        <topology evidence="1">Multi-pass membrane protein</topology>
    </subcellularLocation>
</comment>
<dbReference type="Pfam" id="PF12704">
    <property type="entry name" value="MacB_PCD"/>
    <property type="match status" value="1"/>
</dbReference>
<evidence type="ECO:0000259" key="8">
    <source>
        <dbReference type="Pfam" id="PF02687"/>
    </source>
</evidence>
<keyword evidence="5 7" id="KW-0472">Membrane</keyword>
<evidence type="ECO:0000256" key="4">
    <source>
        <dbReference type="ARBA" id="ARBA00022989"/>
    </source>
</evidence>
<feature type="transmembrane region" description="Helical" evidence="7">
    <location>
        <begin position="699"/>
        <end position="728"/>
    </location>
</feature>
<evidence type="ECO:0000256" key="2">
    <source>
        <dbReference type="ARBA" id="ARBA00022475"/>
    </source>
</evidence>
<name>A0A174HCQ4_9FIRM</name>
<comment type="similarity">
    <text evidence="6">Belongs to the ABC-4 integral membrane protein family.</text>
</comment>
<evidence type="ECO:0000313" key="11">
    <source>
        <dbReference type="Proteomes" id="UP000095651"/>
    </source>
</evidence>
<sequence>MTKLLIRKMIRDMKRSMTAYILCILIVAIGFCGFTVLELCYDNLAESRDMFFSQSEFCDGFAEVTDSPISEAGILKRIPGIDTVQARLVKDTRVYGYEEDVELHLVSWSEGEMNRPVLSRGTLPEEGKKEIVIGDGIAKARNLNPGDTVEIIVEGKRVPMEITGIGLTPENIYMIRNMNELYPSPAVYDAAFTSYRTMAQLFGQEGHGNSFLFKLEPGSDWEAVKDRIEQALTPYGLISHYAREDQLAVSMVDEEIKQLEKMSGVVPFLFLTVAGVILYITQSRMVEQQRTQIGTLMAIGIPLRKIRLHYMGFGAVTGLLGGLFGGLLGYALADPMAGFYRVYFNLPDVTAPLSVSYLLEGILLAGIFCSGTSWIIAGVIGKMKPAQALRPPSPKSARQSFLERIPGFLNLFTVPGVMALRSLSRNRRRTAMSVAGIAFAYMITATLVSMNSLFDVFIFDYWEKTQRQDIMVQFEQPVLLEDALEAVKHPQVENAEGMMEFAVTLSGPGGKTDCTIQAISPEASLTRLYKEDGSRAYPEEEGIVISEHMANVMGVKKGSTIEVKVPYPKERISRVTVTDTIAQYMGSSAYMSFAGAGRISDYRNVCTTVLLKAPLTVQEELRERLEDAAAVSGIQSRQDRLSQYRSMMGSMSAIMASMSMLGVIISFAVIYISSLISFEELKRELSTLMMLGLKSKECLDVISTGQWLLAAGAVLIGIPMSMGASQLISVSMASDMYTIPSFIDGKALLQAIGLTAVSVGFSSMMMLRKLKKIVPADLLRERE</sequence>